<dbReference type="KEGG" id="cput:CONPUDRAFT_138585"/>
<gene>
    <name evidence="6" type="ORF">CONPUDRAFT_138585</name>
</gene>
<sequence length="154" mass="16991">MDAMLNNERLSLYSIPAMYVLSLVPAVLKNRLVGSQAGWDNVNPRQNLERAVTKNKISAEVAARVRRMEGAHANANEALPLWFAAVLAANYAGVDARTANVASIVFLTLRALHTYTYITQTTRVRSLFRSLAWFGSVGIAIRLLIQAGNKARYT</sequence>
<keyword evidence="3 5" id="KW-1133">Transmembrane helix</keyword>
<dbReference type="RefSeq" id="XP_007771274.1">
    <property type="nucleotide sequence ID" value="XM_007773084.1"/>
</dbReference>
<accession>A0A5M3MGA1</accession>
<evidence type="ECO:0000256" key="5">
    <source>
        <dbReference type="SAM" id="Phobius"/>
    </source>
</evidence>
<dbReference type="GeneID" id="19201218"/>
<keyword evidence="4 5" id="KW-0472">Membrane</keyword>
<organism evidence="6 7">
    <name type="scientific">Coniophora puteana (strain RWD-64-598)</name>
    <name type="common">Brown rot fungus</name>
    <dbReference type="NCBI Taxonomy" id="741705"/>
    <lineage>
        <taxon>Eukaryota</taxon>
        <taxon>Fungi</taxon>
        <taxon>Dikarya</taxon>
        <taxon>Basidiomycota</taxon>
        <taxon>Agaricomycotina</taxon>
        <taxon>Agaricomycetes</taxon>
        <taxon>Agaricomycetidae</taxon>
        <taxon>Boletales</taxon>
        <taxon>Coniophorineae</taxon>
        <taxon>Coniophoraceae</taxon>
        <taxon>Coniophora</taxon>
    </lineage>
</organism>
<evidence type="ECO:0000256" key="1">
    <source>
        <dbReference type="ARBA" id="ARBA00004370"/>
    </source>
</evidence>
<evidence type="ECO:0000313" key="6">
    <source>
        <dbReference type="EMBL" id="EIW78193.1"/>
    </source>
</evidence>
<name>A0A5M3MGA1_CONPW</name>
<evidence type="ECO:0000256" key="3">
    <source>
        <dbReference type="ARBA" id="ARBA00022989"/>
    </source>
</evidence>
<evidence type="ECO:0000256" key="2">
    <source>
        <dbReference type="ARBA" id="ARBA00022692"/>
    </source>
</evidence>
<dbReference type="InterPro" id="IPR023352">
    <property type="entry name" value="MAPEG-like_dom_sf"/>
</dbReference>
<reference evidence="7" key="1">
    <citation type="journal article" date="2012" name="Science">
        <title>The Paleozoic origin of enzymatic lignin decomposition reconstructed from 31 fungal genomes.</title>
        <authorList>
            <person name="Floudas D."/>
            <person name="Binder M."/>
            <person name="Riley R."/>
            <person name="Barry K."/>
            <person name="Blanchette R.A."/>
            <person name="Henrissat B."/>
            <person name="Martinez A.T."/>
            <person name="Otillar R."/>
            <person name="Spatafora J.W."/>
            <person name="Yadav J.S."/>
            <person name="Aerts A."/>
            <person name="Benoit I."/>
            <person name="Boyd A."/>
            <person name="Carlson A."/>
            <person name="Copeland A."/>
            <person name="Coutinho P.M."/>
            <person name="de Vries R.P."/>
            <person name="Ferreira P."/>
            <person name="Findley K."/>
            <person name="Foster B."/>
            <person name="Gaskell J."/>
            <person name="Glotzer D."/>
            <person name="Gorecki P."/>
            <person name="Heitman J."/>
            <person name="Hesse C."/>
            <person name="Hori C."/>
            <person name="Igarashi K."/>
            <person name="Jurgens J.A."/>
            <person name="Kallen N."/>
            <person name="Kersten P."/>
            <person name="Kohler A."/>
            <person name="Kuees U."/>
            <person name="Kumar T.K.A."/>
            <person name="Kuo A."/>
            <person name="LaButti K."/>
            <person name="Larrondo L.F."/>
            <person name="Lindquist E."/>
            <person name="Ling A."/>
            <person name="Lombard V."/>
            <person name="Lucas S."/>
            <person name="Lundell T."/>
            <person name="Martin R."/>
            <person name="McLaughlin D.J."/>
            <person name="Morgenstern I."/>
            <person name="Morin E."/>
            <person name="Murat C."/>
            <person name="Nagy L.G."/>
            <person name="Nolan M."/>
            <person name="Ohm R.A."/>
            <person name="Patyshakuliyeva A."/>
            <person name="Rokas A."/>
            <person name="Ruiz-Duenas F.J."/>
            <person name="Sabat G."/>
            <person name="Salamov A."/>
            <person name="Samejima M."/>
            <person name="Schmutz J."/>
            <person name="Slot J.C."/>
            <person name="St John F."/>
            <person name="Stenlid J."/>
            <person name="Sun H."/>
            <person name="Sun S."/>
            <person name="Syed K."/>
            <person name="Tsang A."/>
            <person name="Wiebenga A."/>
            <person name="Young D."/>
            <person name="Pisabarro A."/>
            <person name="Eastwood D.C."/>
            <person name="Martin F."/>
            <person name="Cullen D."/>
            <person name="Grigoriev I.V."/>
            <person name="Hibbett D.S."/>
        </authorList>
    </citation>
    <scope>NUCLEOTIDE SEQUENCE [LARGE SCALE GENOMIC DNA]</scope>
    <source>
        <strain evidence="7">RWD-64-598 SS2</strain>
    </source>
</reference>
<comment type="caution">
    <text evidence="6">The sequence shown here is derived from an EMBL/GenBank/DDBJ whole genome shotgun (WGS) entry which is preliminary data.</text>
</comment>
<dbReference type="OrthoDB" id="2122304at2759"/>
<dbReference type="PANTHER" id="PTHR35371:SF1">
    <property type="entry name" value="BLR7753 PROTEIN"/>
    <property type="match status" value="1"/>
</dbReference>
<keyword evidence="2 5" id="KW-0812">Transmembrane</keyword>
<dbReference type="OMA" id="MEGAHAN"/>
<protein>
    <submittedName>
        <fullName evidence="6">Uncharacterized protein</fullName>
    </submittedName>
</protein>
<dbReference type="EMBL" id="JH711582">
    <property type="protein sequence ID" value="EIW78193.1"/>
    <property type="molecule type" value="Genomic_DNA"/>
</dbReference>
<dbReference type="Gene3D" id="1.20.120.550">
    <property type="entry name" value="Membrane associated eicosanoid/glutathione metabolism-like domain"/>
    <property type="match status" value="1"/>
</dbReference>
<dbReference type="SUPFAM" id="SSF161084">
    <property type="entry name" value="MAPEG domain-like"/>
    <property type="match status" value="1"/>
</dbReference>
<evidence type="ECO:0000256" key="4">
    <source>
        <dbReference type="ARBA" id="ARBA00023136"/>
    </source>
</evidence>
<evidence type="ECO:0000313" key="7">
    <source>
        <dbReference type="Proteomes" id="UP000053558"/>
    </source>
</evidence>
<proteinExistence type="predicted"/>
<dbReference type="AlphaFoldDB" id="A0A5M3MGA1"/>
<dbReference type="InterPro" id="IPR001129">
    <property type="entry name" value="Membr-assoc_MAPEG"/>
</dbReference>
<dbReference type="GO" id="GO:0016020">
    <property type="term" value="C:membrane"/>
    <property type="evidence" value="ECO:0007669"/>
    <property type="project" value="UniProtKB-SubCell"/>
</dbReference>
<keyword evidence="7" id="KW-1185">Reference proteome</keyword>
<dbReference type="Pfam" id="PF01124">
    <property type="entry name" value="MAPEG"/>
    <property type="match status" value="1"/>
</dbReference>
<comment type="subcellular location">
    <subcellularLocation>
        <location evidence="1">Membrane</location>
    </subcellularLocation>
</comment>
<feature type="transmembrane region" description="Helical" evidence="5">
    <location>
        <begin position="127"/>
        <end position="145"/>
    </location>
</feature>
<dbReference type="Proteomes" id="UP000053558">
    <property type="component" value="Unassembled WGS sequence"/>
</dbReference>
<dbReference type="PANTHER" id="PTHR35371">
    <property type="entry name" value="INNER MEMBRANE PROTEIN"/>
    <property type="match status" value="1"/>
</dbReference>